<dbReference type="SUPFAM" id="SSF53300">
    <property type="entry name" value="vWA-like"/>
    <property type="match status" value="1"/>
</dbReference>
<feature type="chain" id="PRO_5043668898" evidence="2">
    <location>
        <begin position="28"/>
        <end position="949"/>
    </location>
</feature>
<dbReference type="PROSITE" id="PS50234">
    <property type="entry name" value="VWFA"/>
    <property type="match status" value="1"/>
</dbReference>
<organism evidence="3 4">
    <name type="scientific">Niallia circulans</name>
    <name type="common">Bacillus circulans</name>
    <dbReference type="NCBI Taxonomy" id="1397"/>
    <lineage>
        <taxon>Bacteria</taxon>
        <taxon>Bacillati</taxon>
        <taxon>Bacillota</taxon>
        <taxon>Bacilli</taxon>
        <taxon>Bacillales</taxon>
        <taxon>Bacillaceae</taxon>
        <taxon>Niallia</taxon>
    </lineage>
</organism>
<dbReference type="KEGG" id="bcir:C2I06_10955"/>
<evidence type="ECO:0000256" key="1">
    <source>
        <dbReference type="SAM" id="MobiDB-lite"/>
    </source>
</evidence>
<dbReference type="InterPro" id="IPR036465">
    <property type="entry name" value="vWFA_dom_sf"/>
</dbReference>
<feature type="region of interest" description="Disordered" evidence="1">
    <location>
        <begin position="917"/>
        <end position="949"/>
    </location>
</feature>
<evidence type="ECO:0000313" key="3">
    <source>
        <dbReference type="EMBL" id="PAD82282.1"/>
    </source>
</evidence>
<comment type="caution">
    <text evidence="3">The sequence shown here is derived from an EMBL/GenBank/DDBJ whole genome shotgun (WGS) entry which is preliminary data.</text>
</comment>
<feature type="compositionally biased region" description="Basic and acidic residues" evidence="1">
    <location>
        <begin position="931"/>
        <end position="949"/>
    </location>
</feature>
<dbReference type="CDD" id="cd00198">
    <property type="entry name" value="vWFA"/>
    <property type="match status" value="1"/>
</dbReference>
<dbReference type="EMBL" id="NPBQ01000094">
    <property type="protein sequence ID" value="PAD82282.1"/>
    <property type="molecule type" value="Genomic_DNA"/>
</dbReference>
<dbReference type="RefSeq" id="WP_095331553.1">
    <property type="nucleotide sequence ID" value="NZ_CP026031.1"/>
</dbReference>
<dbReference type="Gene3D" id="2.60.40.1080">
    <property type="match status" value="1"/>
</dbReference>
<name>A0A268FA72_NIACI</name>
<evidence type="ECO:0000256" key="2">
    <source>
        <dbReference type="SAM" id="SignalP"/>
    </source>
</evidence>
<evidence type="ECO:0000313" key="4">
    <source>
        <dbReference type="Proteomes" id="UP000216961"/>
    </source>
</evidence>
<protein>
    <submittedName>
        <fullName evidence="3">Uncharacterized protein</fullName>
    </submittedName>
</protein>
<reference evidence="3 4" key="1">
    <citation type="submission" date="2017-07" db="EMBL/GenBank/DDBJ databases">
        <title>Isolation and whole genome analysis of endospore-forming bacteria from heroin.</title>
        <authorList>
            <person name="Kalinowski J."/>
            <person name="Ahrens B."/>
            <person name="Al-Dilaimi A."/>
            <person name="Winkler A."/>
            <person name="Wibberg D."/>
            <person name="Schleenbecker U."/>
            <person name="Ruckert C."/>
            <person name="Wolfel R."/>
            <person name="Grass G."/>
        </authorList>
    </citation>
    <scope>NUCLEOTIDE SEQUENCE [LARGE SCALE GENOMIC DNA]</scope>
    <source>
        <strain evidence="3 4">7521-2</strain>
    </source>
</reference>
<feature type="signal peptide" evidence="2">
    <location>
        <begin position="1"/>
        <end position="27"/>
    </location>
</feature>
<dbReference type="Pfam" id="PF13519">
    <property type="entry name" value="VWA_2"/>
    <property type="match status" value="1"/>
</dbReference>
<gene>
    <name evidence="3" type="ORF">CHH57_15555</name>
</gene>
<dbReference type="SMART" id="SM00327">
    <property type="entry name" value="VWA"/>
    <property type="match status" value="1"/>
</dbReference>
<dbReference type="InterPro" id="IPR002035">
    <property type="entry name" value="VWF_A"/>
</dbReference>
<accession>A0A268FA72</accession>
<dbReference type="Gene3D" id="3.40.50.410">
    <property type="entry name" value="von Willebrand factor, type A domain"/>
    <property type="match status" value="1"/>
</dbReference>
<sequence>MRRTKLASKFFTVLLILVFILPVQTNASTTTPSVSFSVTPSQNIIVKPSGGVAQGNLDVRLTPEGKVTSSNRSPIDLAFVFDKSGSMDELGYNPYKFQSAKNAITQAVNYFSEDPNVYDRFAFIPFSTDVEKEKMVYFPIYAYNSADNVRNNLKTINNVANRLVATGGTNYTQSFQTAGSMLASGNNNANKYIVFLTDGEPTSSMMEETFTDKVCTNYYFWQSCSNKQVKDTVTYTIYTNNTARAVRSNGTIVSTSLSYVEKAIKSHIETEVNNLAANNYKLYSIGFGTNKDVDMSYLNKLSETTGVTAQQASEQSIAKIFETISEKVNTPTISATIKINIAKFGNKVKLSDNANVTTDSVGDIIIKKDILFPVNQEPSGSIDMALPLTFSETGTYVFDDITLQYKDLDGNNQTKKTSATIQVKEDAPASFSSTMMLEKEVNELNDLIKTSNSSDKTNHFNVKYTLNPIGLVNNTVSGTLSNLVIEQPLPDSVSIVTTDSVKEVTKDGSRYAIITLPNEIHYSTGSFTPSTINRTVEYKINYAVNNISMPRADLYFKDSRFQPINATTISPSAQTMNMKVQLKEFTMIKYTGDAAGIIEKREQETNKKVANTEYPNDYNLANKPVKEMVFAQESENQTIEITYSDNSKAYLHFLPDFELIGQDTKKRYKSGSTSTEFIDTVLTQKVPGQNVTYAYKIDNGSESTGWKTFKPEDNISIETSGENTLSIKAAGGFANNTEIIKTIKIAWPITSITIEPNPIEMNVDGTKSFTIKVEPNHATNKTLDIAVANPSISSLIPGQNTLIGNAAGMTELIVKTTDGSNLVQRVPVHVIEPYVKLEDISFTKPVYTIERSAETNDKLIAVDDLLIFNPANATDKEIEQVLSNAPDTVEVIKQDGQYYLKAADVGYAEITAIAEKQKDGTQPKDSTLFKVVKEKEGNNGSGEDRDGRW</sequence>
<dbReference type="Proteomes" id="UP000216961">
    <property type="component" value="Unassembled WGS sequence"/>
</dbReference>
<dbReference type="AlphaFoldDB" id="A0A268FA72"/>
<proteinExistence type="predicted"/>
<keyword evidence="2" id="KW-0732">Signal</keyword>